<accession>A0A8S1JZ45</accession>
<sequence length="616" mass="74313">MTNEHFLKESTRLIRKGCLRKNIQLLERVKNSDFELNKSQEMEILRRQVYSLNKILESYLYRNISFYKKTALIVISKSKQFLQQWYDLIRSQFKHKKPNIKMIQFFLYELLKYTQNISIKFYREETYHLSYFYCNASKQVLEQLNGFKFKIWQYSSREVWTDIIMGNMLLQNQNFELASVEFENSLMKIQKNILQIISYKIEKSLSKEKVKKYAIRQMIMLFHIFYLLCISYLYSDKLSKYQELLKLLYYLNKHNQYNGEQSKLLKDFIKQHNHKLEIYLQEQGEIQKIMSQMYEIPETKAEEKPNYIDEHFYKKYQIKELNNQAFFRNNYQVKQIQKRCSIIIKGKDKRQNSPTIHQNQPLTQYYDTTININLKSQQNQSQSPNTNLKQQQLLFSKKNIKKESFSYIKSERESMKYLDTKIQGSLKKESFYSYNELSKDMETNISINSDEQKQLKSDRSLLRSKSIRENKRDINQQTKMAIFNLIEAKSLYYMEVQKANCKLKNIQQLKDQQQKKMISDKLIQDMKYIQKQPSMMLSTEQLEEKDGNQIYKEVVNDLKKLADNYISKLQMYEKSSVRQRIYTQQQQGNSQQQNGIPAIAKCKELSKSIQQQKEFY</sequence>
<organism evidence="2 3">
    <name type="scientific">Paramecium sonneborni</name>
    <dbReference type="NCBI Taxonomy" id="65129"/>
    <lineage>
        <taxon>Eukaryota</taxon>
        <taxon>Sar</taxon>
        <taxon>Alveolata</taxon>
        <taxon>Ciliophora</taxon>
        <taxon>Intramacronucleata</taxon>
        <taxon>Oligohymenophorea</taxon>
        <taxon>Peniculida</taxon>
        <taxon>Parameciidae</taxon>
        <taxon>Paramecium</taxon>
    </lineage>
</organism>
<proteinExistence type="predicted"/>
<dbReference type="AlphaFoldDB" id="A0A8S1JZ45"/>
<dbReference type="OrthoDB" id="299339at2759"/>
<evidence type="ECO:0000256" key="1">
    <source>
        <dbReference type="SAM" id="Phobius"/>
    </source>
</evidence>
<gene>
    <name evidence="2" type="ORF">PSON_ATCC_30995.1.T0020470</name>
</gene>
<evidence type="ECO:0008006" key="4">
    <source>
        <dbReference type="Google" id="ProtNLM"/>
    </source>
</evidence>
<comment type="caution">
    <text evidence="2">The sequence shown here is derived from an EMBL/GenBank/DDBJ whole genome shotgun (WGS) entry which is preliminary data.</text>
</comment>
<protein>
    <recommendedName>
        <fullName evidence="4">Transmembrane protein</fullName>
    </recommendedName>
</protein>
<keyword evidence="1" id="KW-1133">Transmembrane helix</keyword>
<evidence type="ECO:0000313" key="2">
    <source>
        <dbReference type="EMBL" id="CAD8047567.1"/>
    </source>
</evidence>
<dbReference type="Proteomes" id="UP000692954">
    <property type="component" value="Unassembled WGS sequence"/>
</dbReference>
<feature type="transmembrane region" description="Helical" evidence="1">
    <location>
        <begin position="213"/>
        <end position="234"/>
    </location>
</feature>
<keyword evidence="3" id="KW-1185">Reference proteome</keyword>
<keyword evidence="1" id="KW-0472">Membrane</keyword>
<reference evidence="2" key="1">
    <citation type="submission" date="2021-01" db="EMBL/GenBank/DDBJ databases">
        <authorList>
            <consortium name="Genoscope - CEA"/>
            <person name="William W."/>
        </authorList>
    </citation>
    <scope>NUCLEOTIDE SEQUENCE</scope>
</reference>
<evidence type="ECO:0000313" key="3">
    <source>
        <dbReference type="Proteomes" id="UP000692954"/>
    </source>
</evidence>
<dbReference type="EMBL" id="CAJJDN010000002">
    <property type="protein sequence ID" value="CAD8047567.1"/>
    <property type="molecule type" value="Genomic_DNA"/>
</dbReference>
<keyword evidence="1" id="KW-0812">Transmembrane</keyword>
<name>A0A8S1JZ45_9CILI</name>